<accession>A0ABR1C1L0</accession>
<feature type="region of interest" description="Disordered" evidence="1">
    <location>
        <begin position="1"/>
        <end position="33"/>
    </location>
</feature>
<feature type="compositionally biased region" description="Pro residues" evidence="1">
    <location>
        <begin position="16"/>
        <end position="25"/>
    </location>
</feature>
<proteinExistence type="predicted"/>
<gene>
    <name evidence="2" type="primary">Necator_chrII.g4456</name>
    <name evidence="2" type="ORF">RB195_016664</name>
</gene>
<name>A0ABR1C1L0_NECAM</name>
<sequence>MTVAGPHRMRRHRARMPPPIRPRPSPRLTESPPVRVARQSLLLLLHLRKRDPPAVEAWPIHSPHVHPATSSRSAPHFYDSMKEFVQFWNRTLQKIVSKSSSVAVKIMLGRRNS</sequence>
<dbReference type="Proteomes" id="UP001303046">
    <property type="component" value="Unassembled WGS sequence"/>
</dbReference>
<dbReference type="EMBL" id="JAVFWL010000002">
    <property type="protein sequence ID" value="KAK6732418.1"/>
    <property type="molecule type" value="Genomic_DNA"/>
</dbReference>
<organism evidence="2 3">
    <name type="scientific">Necator americanus</name>
    <name type="common">Human hookworm</name>
    <dbReference type="NCBI Taxonomy" id="51031"/>
    <lineage>
        <taxon>Eukaryota</taxon>
        <taxon>Metazoa</taxon>
        <taxon>Ecdysozoa</taxon>
        <taxon>Nematoda</taxon>
        <taxon>Chromadorea</taxon>
        <taxon>Rhabditida</taxon>
        <taxon>Rhabditina</taxon>
        <taxon>Rhabditomorpha</taxon>
        <taxon>Strongyloidea</taxon>
        <taxon>Ancylostomatidae</taxon>
        <taxon>Bunostominae</taxon>
        <taxon>Necator</taxon>
    </lineage>
</organism>
<protein>
    <submittedName>
        <fullName evidence="2">Uncharacterized protein</fullName>
    </submittedName>
</protein>
<evidence type="ECO:0000313" key="2">
    <source>
        <dbReference type="EMBL" id="KAK6732418.1"/>
    </source>
</evidence>
<comment type="caution">
    <text evidence="2">The sequence shown here is derived from an EMBL/GenBank/DDBJ whole genome shotgun (WGS) entry which is preliminary data.</text>
</comment>
<evidence type="ECO:0000313" key="3">
    <source>
        <dbReference type="Proteomes" id="UP001303046"/>
    </source>
</evidence>
<keyword evidence="3" id="KW-1185">Reference proteome</keyword>
<reference evidence="2 3" key="1">
    <citation type="submission" date="2023-08" db="EMBL/GenBank/DDBJ databases">
        <title>A Necator americanus chromosomal reference genome.</title>
        <authorList>
            <person name="Ilik V."/>
            <person name="Petrzelkova K.J."/>
            <person name="Pardy F."/>
            <person name="Fuh T."/>
            <person name="Niatou-Singa F.S."/>
            <person name="Gouil Q."/>
            <person name="Baker L."/>
            <person name="Ritchie M.E."/>
            <person name="Jex A.R."/>
            <person name="Gazzola D."/>
            <person name="Li H."/>
            <person name="Toshio Fujiwara R."/>
            <person name="Zhan B."/>
            <person name="Aroian R.V."/>
            <person name="Pafco B."/>
            <person name="Schwarz E.M."/>
        </authorList>
    </citation>
    <scope>NUCLEOTIDE SEQUENCE [LARGE SCALE GENOMIC DNA]</scope>
    <source>
        <strain evidence="2 3">Aroian</strain>
        <tissue evidence="2">Whole animal</tissue>
    </source>
</reference>
<evidence type="ECO:0000256" key="1">
    <source>
        <dbReference type="SAM" id="MobiDB-lite"/>
    </source>
</evidence>